<comment type="caution">
    <text evidence="1">The sequence shown here is derived from an EMBL/GenBank/DDBJ whole genome shotgun (WGS) entry which is preliminary data.</text>
</comment>
<name>A0A9P0NUF6_ACAOB</name>
<dbReference type="AlphaFoldDB" id="A0A9P0NUF6"/>
<dbReference type="EMBL" id="CAKOFQ010006666">
    <property type="protein sequence ID" value="CAH1956574.1"/>
    <property type="molecule type" value="Genomic_DNA"/>
</dbReference>
<protein>
    <submittedName>
        <fullName evidence="1">Uncharacterized protein</fullName>
    </submittedName>
</protein>
<reference evidence="1" key="1">
    <citation type="submission" date="2022-03" db="EMBL/GenBank/DDBJ databases">
        <authorList>
            <person name="Sayadi A."/>
        </authorList>
    </citation>
    <scope>NUCLEOTIDE SEQUENCE</scope>
</reference>
<accession>A0A9P0NUF6</accession>
<keyword evidence="2" id="KW-1185">Reference proteome</keyword>
<proteinExistence type="predicted"/>
<evidence type="ECO:0000313" key="1">
    <source>
        <dbReference type="EMBL" id="CAH1956574.1"/>
    </source>
</evidence>
<sequence length="43" mass="5161">MESIVRTSRRPTIKHGTYCLQTLKVSKHQAFTYAYFQIFHESR</sequence>
<gene>
    <name evidence="1" type="ORF">ACAOBT_LOCUS1635</name>
</gene>
<organism evidence="1 2">
    <name type="scientific">Acanthoscelides obtectus</name>
    <name type="common">Bean weevil</name>
    <name type="synonym">Bruchus obtectus</name>
    <dbReference type="NCBI Taxonomy" id="200917"/>
    <lineage>
        <taxon>Eukaryota</taxon>
        <taxon>Metazoa</taxon>
        <taxon>Ecdysozoa</taxon>
        <taxon>Arthropoda</taxon>
        <taxon>Hexapoda</taxon>
        <taxon>Insecta</taxon>
        <taxon>Pterygota</taxon>
        <taxon>Neoptera</taxon>
        <taxon>Endopterygota</taxon>
        <taxon>Coleoptera</taxon>
        <taxon>Polyphaga</taxon>
        <taxon>Cucujiformia</taxon>
        <taxon>Chrysomeloidea</taxon>
        <taxon>Chrysomelidae</taxon>
        <taxon>Bruchinae</taxon>
        <taxon>Bruchini</taxon>
        <taxon>Acanthoscelides</taxon>
    </lineage>
</organism>
<evidence type="ECO:0000313" key="2">
    <source>
        <dbReference type="Proteomes" id="UP001152888"/>
    </source>
</evidence>
<dbReference type="Proteomes" id="UP001152888">
    <property type="component" value="Unassembled WGS sequence"/>
</dbReference>